<proteinExistence type="predicted"/>
<dbReference type="Proteomes" id="UP001148737">
    <property type="component" value="Unassembled WGS sequence"/>
</dbReference>
<dbReference type="EMBL" id="JANAKD010002224">
    <property type="protein sequence ID" value="KAJ3474279.1"/>
    <property type="molecule type" value="Genomic_DNA"/>
</dbReference>
<comment type="caution">
    <text evidence="1">The sequence shown here is derived from an EMBL/GenBank/DDBJ whole genome shotgun (WGS) entry which is preliminary data.</text>
</comment>
<sequence>MHPLKLLATAAVASAAVPSGGPSHIPRDGGGRFKTLPAIPIAARQEHSTTRVTPSTLAIVGGIVLSDSAPGGFVTADLMQIYNISSGVWTRAADLPVALNHPNTAAVGGKIYLLGGLKGGDNSVWRATGDSWEYDPAARTWRTLPPMPKGYEAGSAAVGVHENLIVLAGGLRALHLDSEFQDTVDSVVMYDLHADAWRSVPVPAQKLPEGRDHAGSAVVDGTMYVVGGPVPRAAECWKEASAKMPTARGGLAAAAVGKTIYTFGGEGNPEAGSDGVFPQVEAYDITKNAWTRMRNMTTPRHGTYAASLKGGVYIPGGGIRQDGAPVDLFEVFYP</sequence>
<name>A0ACC1QEN1_9HYPO</name>
<protein>
    <submittedName>
        <fullName evidence="1">Uncharacterized protein</fullName>
    </submittedName>
</protein>
<gene>
    <name evidence="1" type="ORF">NLG97_g9915</name>
</gene>
<evidence type="ECO:0000313" key="2">
    <source>
        <dbReference type="Proteomes" id="UP001148737"/>
    </source>
</evidence>
<organism evidence="1 2">
    <name type="scientific">Lecanicillium saksenae</name>
    <dbReference type="NCBI Taxonomy" id="468837"/>
    <lineage>
        <taxon>Eukaryota</taxon>
        <taxon>Fungi</taxon>
        <taxon>Dikarya</taxon>
        <taxon>Ascomycota</taxon>
        <taxon>Pezizomycotina</taxon>
        <taxon>Sordariomycetes</taxon>
        <taxon>Hypocreomycetidae</taxon>
        <taxon>Hypocreales</taxon>
        <taxon>Cordycipitaceae</taxon>
        <taxon>Lecanicillium</taxon>
    </lineage>
</organism>
<keyword evidence="2" id="KW-1185">Reference proteome</keyword>
<evidence type="ECO:0000313" key="1">
    <source>
        <dbReference type="EMBL" id="KAJ3474279.1"/>
    </source>
</evidence>
<reference evidence="1" key="1">
    <citation type="submission" date="2022-07" db="EMBL/GenBank/DDBJ databases">
        <title>Genome Sequence of Lecanicillium saksenae.</title>
        <authorList>
            <person name="Buettner E."/>
        </authorList>
    </citation>
    <scope>NUCLEOTIDE SEQUENCE</scope>
    <source>
        <strain evidence="1">VT-O1</strain>
    </source>
</reference>
<accession>A0ACC1QEN1</accession>